<evidence type="ECO:0000313" key="5">
    <source>
        <dbReference type="Proteomes" id="UP001140091"/>
    </source>
</evidence>
<comment type="caution">
    <text evidence="4">The sequence shown here is derived from an EMBL/GenBank/DDBJ whole genome shotgun (WGS) entry which is preliminary data.</text>
</comment>
<evidence type="ECO:0000259" key="3">
    <source>
        <dbReference type="Pfam" id="PF12770"/>
    </source>
</evidence>
<gene>
    <name evidence="4" type="ORF">H1R20_g2042</name>
</gene>
<keyword evidence="5" id="KW-1185">Reference proteome</keyword>
<feature type="repeat" description="TPR" evidence="1">
    <location>
        <begin position="637"/>
        <end position="670"/>
    </location>
</feature>
<organism evidence="4 5">
    <name type="scientific">Candolleomyces eurysporus</name>
    <dbReference type="NCBI Taxonomy" id="2828524"/>
    <lineage>
        <taxon>Eukaryota</taxon>
        <taxon>Fungi</taxon>
        <taxon>Dikarya</taxon>
        <taxon>Basidiomycota</taxon>
        <taxon>Agaricomycotina</taxon>
        <taxon>Agaricomycetes</taxon>
        <taxon>Agaricomycetidae</taxon>
        <taxon>Agaricales</taxon>
        <taxon>Agaricineae</taxon>
        <taxon>Psathyrellaceae</taxon>
        <taxon>Candolleomyces</taxon>
    </lineage>
</organism>
<dbReference type="PANTHER" id="PTHR19959:SF119">
    <property type="entry name" value="FUNGAL LIPASE-LIKE DOMAIN-CONTAINING PROTEIN"/>
    <property type="match status" value="1"/>
</dbReference>
<keyword evidence="1" id="KW-0802">TPR repeat</keyword>
<dbReference type="SMART" id="SM00028">
    <property type="entry name" value="TPR"/>
    <property type="match status" value="4"/>
</dbReference>
<protein>
    <recommendedName>
        <fullName evidence="3">CHAT domain-containing protein</fullName>
    </recommendedName>
</protein>
<evidence type="ECO:0000256" key="1">
    <source>
        <dbReference type="PROSITE-ProRule" id="PRU00339"/>
    </source>
</evidence>
<dbReference type="InterPro" id="IPR011990">
    <property type="entry name" value="TPR-like_helical_dom_sf"/>
</dbReference>
<feature type="non-terminal residue" evidence="4">
    <location>
        <position position="1"/>
    </location>
</feature>
<name>A0A9W8MN49_9AGAR</name>
<evidence type="ECO:0000313" key="4">
    <source>
        <dbReference type="EMBL" id="KAJ2935033.1"/>
    </source>
</evidence>
<sequence length="1606" mass="178153">MSIPTLKRIGAPLYCSRLIKPSNSSSKKYLAPILKISKEVGDLRHAIFCIERSVDMAMEKKDTADLSGTYQAELAERFSKLGDFFDQCFRVSSDASDLDGSIEALQKAVDATPGTDAANLPARLNNLSNALQRRFDIDHDTKDLQEAVGRLREAVALTPAPHGNLPTLLTNLGSALLRRFDAGKNPEDLDEAIAHQHQAVQLCKPEHPEHRYRVSKLGLVYQRKFEHSHSMDDIQQAIHFKHMAVDMAEEAEGKKEHSSDLSAALHSLAYAFHIKFQETSNLEDLEEAISIQRRSVQLTAPASSRVLSRLTSLSSLCNRRFLKTQTQQHISEAIRVQQDVVTLTMLSTDKSSISNHLDTLGRWLGHRYKYSRNAADLDQAVLSHRRAVQYSPNSPQYLSSLSQSLRLQFGCSQQLEHVEEAISRAREGVSLTPEGEKSTRAKRLYELILALHSKCEVLARIEDVEEAVSISLQCVRLTQPNDLDEEDRFVLPARLMYFGVALQHRYQLTRQMVDLQEAIAAHEKAVALTPELDRNLPFMLHNLCIALQRRFEGIGDLGCIDRVIAMRRRMIDEEEDKRPRSPDLPSWVGGLANALHLKYQRSGLASDIDGAVANHTRAVAMSSPTDPQLPTRLTNFANALMSRAELKKSIEDIDQAVDYLGKARALTPNSHHLDRSSQYLALGGAHQVRFRYGHDPVDILLSIEYLRESVNLLSPTQLPVSGSSPVTLRQKARLAIPLNNLGISLRLRFEREGNLSDIQEAISIQQKVVQITPNDRADYPSHLANLGNSFLSRFGRTKDTLDLEEAINYQEAAITHALSDHPHLPARMLNLGLSLRTLAELTRQLPDFDKAVARLTTATALEAVVKNPSLLSYITDALGTVFHERFKVSSSLEDIEEAISFRRKAVSLLAESDTSPSLYQYLNNLGTSLHTLFRRTGEITQLDEAIAVLQRGLDSVPETSAQTFIRLSLRTNLANTQATRYRLSKDIHYGQEAALNWTDVALDPALSPWNRINIAKRLAKLTRRFDTGGCLSAYKVCIQLVSVISGLDQTIQSRHSALSSISNITLEAAAVAIELGAAELAMEWLEQGRCLVWTQLNSLRTPVDSLRSVNPGLADRLTHLSPLLEQMGSRTVHTSPSPESESGPLDSTGSSLDAEIYMEQKILLQDDVVSHVNLAQEWEEVLTEVRLIEGFEDFLKPPLVEEWFDRIPANCAIVFIVIHQTRCDALVLQSGAMKPMHLHLQELTYDMVEQWRTNLHHSLVAEGVRMRGYDSSVEGEEILGSDPDGRGIRPVQRVGGSASMLEYVLKQLWTRIVKHIVNKLSLTASKDRVPEQRIWWCPTGSLSFLPLHAAGVYGRPDAVSISDYAVSSYIPTLSSLLERLKPNPEPSTPTKAPVERGVLLIGEHNAPGLTEIPGAKAEVEAIKSLLNSRGIPTMTLGGEKDGTAVIEAGVSNMKKYTCVHLACHAKQDVDEPLRSGFHLRDGRLKLSKIIQANMCNADIAFLSACQTSTGDEKLSEEAVHLAAGMLAAGYRGVVGTMWSIKDKYASEIAESFYDDLLTRSAAAGAPDIDGRHAGQSLHHAITHGIRKKLGNTPESLVWVPYVHFGL</sequence>
<dbReference type="InterPro" id="IPR019734">
    <property type="entry name" value="TPR_rpt"/>
</dbReference>
<dbReference type="Gene3D" id="1.25.40.10">
    <property type="entry name" value="Tetratricopeptide repeat domain"/>
    <property type="match status" value="4"/>
</dbReference>
<accession>A0A9W8MN49</accession>
<feature type="region of interest" description="Disordered" evidence="2">
    <location>
        <begin position="1128"/>
        <end position="1150"/>
    </location>
</feature>
<reference evidence="4" key="1">
    <citation type="submission" date="2022-06" db="EMBL/GenBank/DDBJ databases">
        <title>Genome Sequence of Candolleomyces eurysporus.</title>
        <authorList>
            <person name="Buettner E."/>
        </authorList>
    </citation>
    <scope>NUCLEOTIDE SEQUENCE</scope>
    <source>
        <strain evidence="4">VTCC 930004</strain>
    </source>
</reference>
<dbReference type="InterPro" id="IPR024983">
    <property type="entry name" value="CHAT_dom"/>
</dbReference>
<dbReference type="Proteomes" id="UP001140091">
    <property type="component" value="Unassembled WGS sequence"/>
</dbReference>
<dbReference type="OrthoDB" id="9991317at2759"/>
<dbReference type="SUPFAM" id="SSF48452">
    <property type="entry name" value="TPR-like"/>
    <property type="match status" value="3"/>
</dbReference>
<dbReference type="EMBL" id="JANBPK010000706">
    <property type="protein sequence ID" value="KAJ2935033.1"/>
    <property type="molecule type" value="Genomic_DNA"/>
</dbReference>
<dbReference type="PANTHER" id="PTHR19959">
    <property type="entry name" value="KINESIN LIGHT CHAIN"/>
    <property type="match status" value="1"/>
</dbReference>
<dbReference type="Pfam" id="PF12770">
    <property type="entry name" value="CHAT"/>
    <property type="match status" value="1"/>
</dbReference>
<proteinExistence type="predicted"/>
<feature type="domain" description="CHAT" evidence="3">
    <location>
        <begin position="1305"/>
        <end position="1605"/>
    </location>
</feature>
<dbReference type="PROSITE" id="PS50005">
    <property type="entry name" value="TPR"/>
    <property type="match status" value="1"/>
</dbReference>
<evidence type="ECO:0000256" key="2">
    <source>
        <dbReference type="SAM" id="MobiDB-lite"/>
    </source>
</evidence>